<feature type="binding site" evidence="17">
    <location>
        <position position="78"/>
    </location>
    <ligand>
        <name>ATP</name>
        <dbReference type="ChEBI" id="CHEBI:30616"/>
    </ligand>
</feature>
<evidence type="ECO:0000256" key="8">
    <source>
        <dbReference type="ARBA" id="ARBA00022777"/>
    </source>
</evidence>
<keyword evidence="4" id="KW-0444">Lipid biosynthesis</keyword>
<dbReference type="Gene3D" id="1.10.287.3610">
    <property type="match status" value="1"/>
</dbReference>
<proteinExistence type="inferred from homology"/>
<keyword evidence="5" id="KW-0808">Transferase</keyword>
<evidence type="ECO:0000256" key="5">
    <source>
        <dbReference type="ARBA" id="ARBA00022679"/>
    </source>
</evidence>
<dbReference type="EMBL" id="FOJW01000001">
    <property type="protein sequence ID" value="SFA70409.1"/>
    <property type="molecule type" value="Genomic_DNA"/>
</dbReference>
<keyword evidence="11" id="KW-0443">Lipid metabolism</keyword>
<dbReference type="AlphaFoldDB" id="A0A1I0V231"/>
<accession>A0A1I0V231</accession>
<keyword evidence="7 17" id="KW-0547">Nucleotide-binding</keyword>
<evidence type="ECO:0000256" key="2">
    <source>
        <dbReference type="ARBA" id="ARBA00005967"/>
    </source>
</evidence>
<evidence type="ECO:0000256" key="13">
    <source>
        <dbReference type="ARBA" id="ARBA00023209"/>
    </source>
</evidence>
<evidence type="ECO:0000256" key="12">
    <source>
        <dbReference type="ARBA" id="ARBA00023136"/>
    </source>
</evidence>
<keyword evidence="12 19" id="KW-0472">Membrane</keyword>
<evidence type="ECO:0000256" key="11">
    <source>
        <dbReference type="ARBA" id="ARBA00023098"/>
    </source>
</evidence>
<evidence type="ECO:0000256" key="18">
    <source>
        <dbReference type="PIRSR" id="PIRSR600829-4"/>
    </source>
</evidence>
<dbReference type="Proteomes" id="UP000198642">
    <property type="component" value="Unassembled WGS sequence"/>
</dbReference>
<sequence length="127" mass="14017">MNLALNDKQGKSVFGFIHAWNGLKAITRTERNFRIHIMAAVFAVAAGLAFRLSVIKWSVIILVIGLVLIAEILNTAIEKMLDYLKPDLHPQAKFIKDLAAGSVLVSAVIAVLAGMLVFIPELYKLFR</sequence>
<name>A0A1I0V231_9BACI</name>
<keyword evidence="14" id="KW-1208">Phospholipid metabolism</keyword>
<dbReference type="CDD" id="cd14265">
    <property type="entry name" value="UDPK_IM_like"/>
    <property type="match status" value="1"/>
</dbReference>
<dbReference type="STRING" id="237679.SAMN04488072_101122"/>
<evidence type="ECO:0000256" key="3">
    <source>
        <dbReference type="ARBA" id="ARBA00022475"/>
    </source>
</evidence>
<comment type="cofactor">
    <cofactor evidence="18">
        <name>Mg(2+)</name>
        <dbReference type="ChEBI" id="CHEBI:18420"/>
    </cofactor>
    <text evidence="18">Mn(2+), Zn(2+), Cd(2+) and Co(2+) support activity to lesser extents.</text>
</comment>
<keyword evidence="18" id="KW-0460">Magnesium</keyword>
<keyword evidence="3" id="KW-1003">Cell membrane</keyword>
<evidence type="ECO:0000256" key="10">
    <source>
        <dbReference type="ARBA" id="ARBA00022989"/>
    </source>
</evidence>
<feature type="binding site" evidence="17">
    <location>
        <begin position="96"/>
        <end position="97"/>
    </location>
    <ligand>
        <name>ATP</name>
        <dbReference type="ChEBI" id="CHEBI:30616"/>
    </ligand>
</feature>
<dbReference type="GO" id="GO:0005524">
    <property type="term" value="F:ATP binding"/>
    <property type="evidence" value="ECO:0007669"/>
    <property type="project" value="UniProtKB-KW"/>
</dbReference>
<keyword evidence="13" id="KW-0594">Phospholipid biosynthesis</keyword>
<evidence type="ECO:0000256" key="4">
    <source>
        <dbReference type="ARBA" id="ARBA00022516"/>
    </source>
</evidence>
<feature type="transmembrane region" description="Helical" evidence="19">
    <location>
        <begin position="33"/>
        <end position="51"/>
    </location>
</feature>
<reference evidence="20 21" key="1">
    <citation type="submission" date="2016-10" db="EMBL/GenBank/DDBJ databases">
        <authorList>
            <person name="de Groot N.N."/>
        </authorList>
    </citation>
    <scope>NUCLEOTIDE SEQUENCE [LARGE SCALE GENOMIC DNA]</scope>
    <source>
        <strain evidence="20 21">CGMCC 1.3702</strain>
    </source>
</reference>
<feature type="active site" description="Proton acceptor" evidence="15">
    <location>
        <position position="71"/>
    </location>
</feature>
<feature type="binding site" evidence="16">
    <location>
        <position position="71"/>
    </location>
    <ligand>
        <name>substrate</name>
    </ligand>
</feature>
<evidence type="ECO:0000256" key="1">
    <source>
        <dbReference type="ARBA" id="ARBA00004651"/>
    </source>
</evidence>
<dbReference type="GO" id="GO:0008654">
    <property type="term" value="P:phospholipid biosynthetic process"/>
    <property type="evidence" value="ECO:0007669"/>
    <property type="project" value="UniProtKB-KW"/>
</dbReference>
<dbReference type="PANTHER" id="PTHR34299">
    <property type="entry name" value="DIACYLGLYCEROL KINASE"/>
    <property type="match status" value="1"/>
</dbReference>
<keyword evidence="8 20" id="KW-0418">Kinase</keyword>
<organism evidence="20 21">
    <name type="scientific">Lentibacillus halodurans</name>
    <dbReference type="NCBI Taxonomy" id="237679"/>
    <lineage>
        <taxon>Bacteria</taxon>
        <taxon>Bacillati</taxon>
        <taxon>Bacillota</taxon>
        <taxon>Bacilli</taxon>
        <taxon>Bacillales</taxon>
        <taxon>Bacillaceae</taxon>
        <taxon>Lentibacillus</taxon>
    </lineage>
</organism>
<evidence type="ECO:0000256" key="17">
    <source>
        <dbReference type="PIRSR" id="PIRSR600829-3"/>
    </source>
</evidence>
<evidence type="ECO:0000256" key="15">
    <source>
        <dbReference type="PIRSR" id="PIRSR600829-1"/>
    </source>
</evidence>
<evidence type="ECO:0000256" key="16">
    <source>
        <dbReference type="PIRSR" id="PIRSR600829-2"/>
    </source>
</evidence>
<protein>
    <submittedName>
        <fullName evidence="20">Diacylglycerol kinase (ATP)</fullName>
    </submittedName>
</protein>
<dbReference type="InterPro" id="IPR036945">
    <property type="entry name" value="DAGK_sf"/>
</dbReference>
<evidence type="ECO:0000256" key="19">
    <source>
        <dbReference type="SAM" id="Phobius"/>
    </source>
</evidence>
<dbReference type="GO" id="GO:0005886">
    <property type="term" value="C:plasma membrane"/>
    <property type="evidence" value="ECO:0007669"/>
    <property type="project" value="UniProtKB-SubCell"/>
</dbReference>
<evidence type="ECO:0000313" key="20">
    <source>
        <dbReference type="EMBL" id="SFA70409.1"/>
    </source>
</evidence>
<evidence type="ECO:0000256" key="7">
    <source>
        <dbReference type="ARBA" id="ARBA00022741"/>
    </source>
</evidence>
<keyword evidence="10 19" id="KW-1133">Transmembrane helix</keyword>
<evidence type="ECO:0000256" key="6">
    <source>
        <dbReference type="ARBA" id="ARBA00022692"/>
    </source>
</evidence>
<feature type="binding site" evidence="17">
    <location>
        <position position="30"/>
    </location>
    <ligand>
        <name>ATP</name>
        <dbReference type="ChEBI" id="CHEBI:30616"/>
    </ligand>
</feature>
<dbReference type="InterPro" id="IPR000829">
    <property type="entry name" value="DAGK"/>
</dbReference>
<comment type="similarity">
    <text evidence="2">Belongs to the bacterial diacylglycerol kinase family.</text>
</comment>
<keyword evidence="21" id="KW-1185">Reference proteome</keyword>
<dbReference type="InterPro" id="IPR033717">
    <property type="entry name" value="UDPK"/>
</dbReference>
<evidence type="ECO:0000256" key="14">
    <source>
        <dbReference type="ARBA" id="ARBA00023264"/>
    </source>
</evidence>
<feature type="transmembrane region" description="Helical" evidence="19">
    <location>
        <begin position="57"/>
        <end position="77"/>
    </location>
</feature>
<dbReference type="GO" id="GO:0016301">
    <property type="term" value="F:kinase activity"/>
    <property type="evidence" value="ECO:0007669"/>
    <property type="project" value="UniProtKB-KW"/>
</dbReference>
<evidence type="ECO:0000256" key="9">
    <source>
        <dbReference type="ARBA" id="ARBA00022840"/>
    </source>
</evidence>
<comment type="subcellular location">
    <subcellularLocation>
        <location evidence="1">Cell membrane</location>
        <topology evidence="1">Multi-pass membrane protein</topology>
    </subcellularLocation>
</comment>
<feature type="binding site" evidence="18">
    <location>
        <position position="30"/>
    </location>
    <ligand>
        <name>a divalent metal cation</name>
        <dbReference type="ChEBI" id="CHEBI:60240"/>
    </ligand>
</feature>
<keyword evidence="9 17" id="KW-0067">ATP-binding</keyword>
<dbReference type="GO" id="GO:0046872">
    <property type="term" value="F:metal ion binding"/>
    <property type="evidence" value="ECO:0007669"/>
    <property type="project" value="UniProtKB-KW"/>
</dbReference>
<feature type="transmembrane region" description="Helical" evidence="19">
    <location>
        <begin position="98"/>
        <end position="119"/>
    </location>
</feature>
<keyword evidence="18" id="KW-0479">Metal-binding</keyword>
<evidence type="ECO:0000313" key="21">
    <source>
        <dbReference type="Proteomes" id="UP000198642"/>
    </source>
</evidence>
<keyword evidence="6 19" id="KW-0812">Transmembrane</keyword>
<feature type="binding site" evidence="18">
    <location>
        <position position="78"/>
    </location>
    <ligand>
        <name>a divalent metal cation</name>
        <dbReference type="ChEBI" id="CHEBI:60240"/>
    </ligand>
</feature>
<dbReference type="Pfam" id="PF01219">
    <property type="entry name" value="DAGK_prokar"/>
    <property type="match status" value="1"/>
</dbReference>
<gene>
    <name evidence="20" type="ORF">SAMN04488072_101122</name>
</gene>
<dbReference type="PANTHER" id="PTHR34299:SF1">
    <property type="entry name" value="DIACYLGLYCEROL KINASE"/>
    <property type="match status" value="1"/>
</dbReference>